<sequence>MRSLLCSIVLIASAHAQDAVLQSWLEHQAEVKSLDATFTQERKLPALKNPVVTPGRISFQKPDKIRWQLGEPTETLAVSDGKTLTMIEEADKTARQIPADSPRAARFTALTGSAFANPTAFTDAFEIVEKRVTLGIHQYTLKPKDRKFRSQVPWVFIDIDPEKNELRAFELELKDKSRLRTVFHNPKFNQVLPDSLFTPDLTGYSVK</sequence>
<feature type="chain" id="PRO_5036745581" evidence="2">
    <location>
        <begin position="17"/>
        <end position="207"/>
    </location>
</feature>
<comment type="caution">
    <text evidence="3">The sequence shown here is derived from an EMBL/GenBank/DDBJ whole genome shotgun (WGS) entry which is preliminary data.</text>
</comment>
<accession>A0A934S909</accession>
<organism evidence="3 4">
    <name type="scientific">Luteolibacter pohnpeiensis</name>
    <dbReference type="NCBI Taxonomy" id="454153"/>
    <lineage>
        <taxon>Bacteria</taxon>
        <taxon>Pseudomonadati</taxon>
        <taxon>Verrucomicrobiota</taxon>
        <taxon>Verrucomicrobiia</taxon>
        <taxon>Verrucomicrobiales</taxon>
        <taxon>Verrucomicrobiaceae</taxon>
        <taxon>Luteolibacter</taxon>
    </lineage>
</organism>
<dbReference type="Gene3D" id="2.50.20.10">
    <property type="entry name" value="Lipoprotein localisation LolA/LolB/LppX"/>
    <property type="match status" value="1"/>
</dbReference>
<keyword evidence="4" id="KW-1185">Reference proteome</keyword>
<evidence type="ECO:0000256" key="2">
    <source>
        <dbReference type="SAM" id="SignalP"/>
    </source>
</evidence>
<feature type="signal peptide" evidence="2">
    <location>
        <begin position="1"/>
        <end position="16"/>
    </location>
</feature>
<dbReference type="PANTHER" id="PTHR35869:SF1">
    <property type="entry name" value="OUTER-MEMBRANE LIPOPROTEIN CARRIER PROTEIN"/>
    <property type="match status" value="1"/>
</dbReference>
<dbReference type="EMBL" id="JAENIJ010000002">
    <property type="protein sequence ID" value="MBK1881043.1"/>
    <property type="molecule type" value="Genomic_DNA"/>
</dbReference>
<reference evidence="3" key="1">
    <citation type="submission" date="2021-01" db="EMBL/GenBank/DDBJ databases">
        <title>Modified the classification status of verrucomicrobia.</title>
        <authorList>
            <person name="Feng X."/>
        </authorList>
    </citation>
    <scope>NUCLEOTIDE SEQUENCE</scope>
    <source>
        <strain evidence="3">KCTC 22041</strain>
    </source>
</reference>
<keyword evidence="1 2" id="KW-0732">Signal</keyword>
<evidence type="ECO:0000313" key="3">
    <source>
        <dbReference type="EMBL" id="MBK1881043.1"/>
    </source>
</evidence>
<name>A0A934S909_9BACT</name>
<evidence type="ECO:0000313" key="4">
    <source>
        <dbReference type="Proteomes" id="UP000603141"/>
    </source>
</evidence>
<dbReference type="InterPro" id="IPR029046">
    <property type="entry name" value="LolA/LolB/LppX"/>
</dbReference>
<proteinExistence type="predicted"/>
<dbReference type="AlphaFoldDB" id="A0A934S909"/>
<evidence type="ECO:0000256" key="1">
    <source>
        <dbReference type="ARBA" id="ARBA00022729"/>
    </source>
</evidence>
<dbReference type="RefSeq" id="WP_200266852.1">
    <property type="nucleotide sequence ID" value="NZ_JAENIJ010000002.1"/>
</dbReference>
<dbReference type="Pfam" id="PF03548">
    <property type="entry name" value="LolA"/>
    <property type="match status" value="1"/>
</dbReference>
<dbReference type="SUPFAM" id="SSF89392">
    <property type="entry name" value="Prokaryotic lipoproteins and lipoprotein localization factors"/>
    <property type="match status" value="1"/>
</dbReference>
<gene>
    <name evidence="3" type="ORF">JIN85_01375</name>
</gene>
<dbReference type="CDD" id="cd16325">
    <property type="entry name" value="LolA"/>
    <property type="match status" value="1"/>
</dbReference>
<protein>
    <submittedName>
        <fullName evidence="3">Outer membrane lipoprotein carrier protein LolA</fullName>
    </submittedName>
</protein>
<dbReference type="Proteomes" id="UP000603141">
    <property type="component" value="Unassembled WGS sequence"/>
</dbReference>
<dbReference type="InterPro" id="IPR004564">
    <property type="entry name" value="OM_lipoprot_carrier_LolA-like"/>
</dbReference>
<dbReference type="PANTHER" id="PTHR35869">
    <property type="entry name" value="OUTER-MEMBRANE LIPOPROTEIN CARRIER PROTEIN"/>
    <property type="match status" value="1"/>
</dbReference>
<keyword evidence="3" id="KW-0449">Lipoprotein</keyword>